<dbReference type="PANTHER" id="PTHR11361">
    <property type="entry name" value="DNA MISMATCH REPAIR PROTEIN MUTS FAMILY MEMBER"/>
    <property type="match status" value="1"/>
</dbReference>
<dbReference type="SMART" id="SM00534">
    <property type="entry name" value="MUTSac"/>
    <property type="match status" value="1"/>
</dbReference>
<keyword evidence="1" id="KW-0547">Nucleotide-binding</keyword>
<dbReference type="Pfam" id="PF00488">
    <property type="entry name" value="MutS_V"/>
    <property type="match status" value="1"/>
</dbReference>
<feature type="domain" description="DNA mismatch repair proteins mutS family" evidence="5">
    <location>
        <begin position="365"/>
        <end position="550"/>
    </location>
</feature>
<keyword evidence="7" id="KW-1185">Reference proteome</keyword>
<dbReference type="Gene3D" id="3.40.50.300">
    <property type="entry name" value="P-loop containing nucleotide triphosphate hydrolases"/>
    <property type="match status" value="1"/>
</dbReference>
<protein>
    <recommendedName>
        <fullName evidence="5">DNA mismatch repair proteins mutS family domain-containing protein</fullName>
    </recommendedName>
</protein>
<evidence type="ECO:0000259" key="5">
    <source>
        <dbReference type="SMART" id="SM00534"/>
    </source>
</evidence>
<dbReference type="GO" id="GO:0030983">
    <property type="term" value="F:mismatched DNA binding"/>
    <property type="evidence" value="ECO:0007669"/>
    <property type="project" value="InterPro"/>
</dbReference>
<comment type="caution">
    <text evidence="6">The sequence shown here is derived from an EMBL/GenBank/DDBJ whole genome shotgun (WGS) entry which is preliminary data.</text>
</comment>
<dbReference type="Proteomes" id="UP000236151">
    <property type="component" value="Unassembled WGS sequence"/>
</dbReference>
<dbReference type="InterPro" id="IPR036187">
    <property type="entry name" value="DNA_mismatch_repair_MutS_sf"/>
</dbReference>
<dbReference type="SUPFAM" id="SSF52540">
    <property type="entry name" value="P-loop containing nucleoside triphosphate hydrolases"/>
    <property type="match status" value="1"/>
</dbReference>
<dbReference type="InterPro" id="IPR027417">
    <property type="entry name" value="P-loop_NTPase"/>
</dbReference>
<feature type="transmembrane region" description="Helical" evidence="4">
    <location>
        <begin position="168"/>
        <end position="186"/>
    </location>
</feature>
<evidence type="ECO:0000313" key="6">
    <source>
        <dbReference type="EMBL" id="PNT99285.1"/>
    </source>
</evidence>
<dbReference type="OrthoDB" id="9802448at2"/>
<name>A0A2K2FEZ0_9CLOT</name>
<sequence>MGDYYKLLIFILLIAGVGIVSGIHNSFKRRRKIRAKILETWGKAPKEKYRTEDFDSIASYYQNKRSLSGNKFLMDDITWNDLDMSKIFMRINNTHSSPGEEYLYCMMREPSFDEADLKERGRVIGLFQKNAEGRRKLQYLLELLGKQRYADISNFITDFSYMELNNAFMYKFLAFMPIASVLLCVVDFKLGVPALLASILTNMLLYYNLKKKIETQLLSISYAAKLVSIAGKMLKLDIDGLDEYKKSISKCLGKLKGIAKRMYFLIDNYEDFFLMYLKIIFLIEVLSYDKILGILKKNREEFRSLYETIGFLDSMISIASYRESLAFYTEPDFIKDFSKGGYAVCAGEVYHPLIEKPVTNSIDISRSILITGSNASGKSTFLKTLAINSIFAQTIYTCLAKEYSTIFLFTMTSMALRDSIENNESYFIAEIKSLKRIFSMINDEIPCFCFIDEILRGTNTIERIAASSRVLKNLSLKNCICMAATHDIELTGILEGIYDNYHFREEITDDDVVFDYKLYEGKARSRNALKLLKLMGFDNSIVEDAEKAAYDFEQNGTWASIEKNSKK</sequence>
<keyword evidence="4" id="KW-0472">Membrane</keyword>
<evidence type="ECO:0000256" key="1">
    <source>
        <dbReference type="ARBA" id="ARBA00022741"/>
    </source>
</evidence>
<evidence type="ECO:0000256" key="4">
    <source>
        <dbReference type="SAM" id="Phobius"/>
    </source>
</evidence>
<dbReference type="GO" id="GO:0140664">
    <property type="term" value="F:ATP-dependent DNA damage sensor activity"/>
    <property type="evidence" value="ECO:0007669"/>
    <property type="project" value="InterPro"/>
</dbReference>
<dbReference type="InterPro" id="IPR045076">
    <property type="entry name" value="MutS"/>
</dbReference>
<keyword evidence="4" id="KW-1133">Transmembrane helix</keyword>
<dbReference type="InterPro" id="IPR000432">
    <property type="entry name" value="DNA_mismatch_repair_MutS_C"/>
</dbReference>
<keyword evidence="2" id="KW-0067">ATP-binding</keyword>
<dbReference type="SUPFAM" id="SSF48334">
    <property type="entry name" value="DNA repair protein MutS, domain III"/>
    <property type="match status" value="1"/>
</dbReference>
<proteinExistence type="predicted"/>
<evidence type="ECO:0000313" key="7">
    <source>
        <dbReference type="Proteomes" id="UP000236151"/>
    </source>
</evidence>
<feature type="transmembrane region" description="Helical" evidence="4">
    <location>
        <begin position="6"/>
        <end position="27"/>
    </location>
</feature>
<organism evidence="6 7">
    <name type="scientific">Clostridium thermosuccinogenes</name>
    <dbReference type="NCBI Taxonomy" id="84032"/>
    <lineage>
        <taxon>Bacteria</taxon>
        <taxon>Bacillati</taxon>
        <taxon>Bacillota</taxon>
        <taxon>Clostridia</taxon>
        <taxon>Eubacteriales</taxon>
        <taxon>Clostridiaceae</taxon>
        <taxon>Clostridium</taxon>
    </lineage>
</organism>
<dbReference type="PANTHER" id="PTHR11361:SF152">
    <property type="entry name" value="DNA MISMATCH REPAIR PROTEIN"/>
    <property type="match status" value="1"/>
</dbReference>
<evidence type="ECO:0000256" key="3">
    <source>
        <dbReference type="ARBA" id="ARBA00023125"/>
    </source>
</evidence>
<dbReference type="RefSeq" id="WP_103081354.1">
    <property type="nucleotide sequence ID" value="NZ_CP021850.1"/>
</dbReference>
<dbReference type="GO" id="GO:0005829">
    <property type="term" value="C:cytosol"/>
    <property type="evidence" value="ECO:0007669"/>
    <property type="project" value="TreeGrafter"/>
</dbReference>
<keyword evidence="4" id="KW-0812">Transmembrane</keyword>
<dbReference type="GO" id="GO:0005524">
    <property type="term" value="F:ATP binding"/>
    <property type="evidence" value="ECO:0007669"/>
    <property type="project" value="UniProtKB-KW"/>
</dbReference>
<accession>A0A2K2FEZ0</accession>
<dbReference type="KEGG" id="cthd:CDO33_15015"/>
<dbReference type="AlphaFoldDB" id="A0A2K2FEZ0"/>
<dbReference type="GO" id="GO:0006298">
    <property type="term" value="P:mismatch repair"/>
    <property type="evidence" value="ECO:0007669"/>
    <property type="project" value="InterPro"/>
</dbReference>
<keyword evidence="3" id="KW-0238">DNA-binding</keyword>
<reference evidence="6 7" key="1">
    <citation type="submission" date="2017-06" db="EMBL/GenBank/DDBJ databases">
        <title>Investigating the central metabolism of Clostridium thermosuccinogenes.</title>
        <authorList>
            <person name="Koendjbiharie J.G."/>
            <person name="van Kranenburg R."/>
        </authorList>
    </citation>
    <scope>NUCLEOTIDE SEQUENCE [LARGE SCALE GENOMIC DNA]</scope>
    <source>
        <strain evidence="6 7">DSM 5806</strain>
    </source>
</reference>
<gene>
    <name evidence="6" type="ORF">CDQ84_08710</name>
</gene>
<dbReference type="EMBL" id="NIOJ01000019">
    <property type="protein sequence ID" value="PNT99285.1"/>
    <property type="molecule type" value="Genomic_DNA"/>
</dbReference>
<feature type="transmembrane region" description="Helical" evidence="4">
    <location>
        <begin position="192"/>
        <end position="209"/>
    </location>
</feature>
<evidence type="ECO:0000256" key="2">
    <source>
        <dbReference type="ARBA" id="ARBA00022840"/>
    </source>
</evidence>
<dbReference type="Gene3D" id="1.10.1420.10">
    <property type="match status" value="1"/>
</dbReference>